<keyword evidence="5" id="KW-1185">Reference proteome</keyword>
<evidence type="ECO:0000313" key="4">
    <source>
        <dbReference type="EMBL" id="SFK67122.1"/>
    </source>
</evidence>
<dbReference type="SUPFAM" id="SSF50249">
    <property type="entry name" value="Nucleic acid-binding proteins"/>
    <property type="match status" value="1"/>
</dbReference>
<dbReference type="PROSITE" id="PS50935">
    <property type="entry name" value="SSB"/>
    <property type="match status" value="1"/>
</dbReference>
<organism evidence="4 5">
    <name type="scientific">Geodermatophilus ruber</name>
    <dbReference type="NCBI Taxonomy" id="504800"/>
    <lineage>
        <taxon>Bacteria</taxon>
        <taxon>Bacillati</taxon>
        <taxon>Actinomycetota</taxon>
        <taxon>Actinomycetes</taxon>
        <taxon>Geodermatophilales</taxon>
        <taxon>Geodermatophilaceae</taxon>
        <taxon>Geodermatophilus</taxon>
    </lineage>
</organism>
<gene>
    <name evidence="4" type="ORF">SAMN04488085_1035</name>
</gene>
<reference evidence="4 5" key="1">
    <citation type="submission" date="2016-10" db="EMBL/GenBank/DDBJ databases">
        <authorList>
            <person name="de Groot N.N."/>
        </authorList>
    </citation>
    <scope>NUCLEOTIDE SEQUENCE [LARGE SCALE GENOMIC DNA]</scope>
    <source>
        <strain evidence="4 5">DSM 45317</strain>
    </source>
</reference>
<evidence type="ECO:0000256" key="2">
    <source>
        <dbReference type="PROSITE-ProRule" id="PRU00252"/>
    </source>
</evidence>
<dbReference type="InParanoid" id="A0A1I4BE85"/>
<name>A0A1I4BE85_9ACTN</name>
<evidence type="ECO:0000256" key="1">
    <source>
        <dbReference type="ARBA" id="ARBA00023125"/>
    </source>
</evidence>
<protein>
    <submittedName>
        <fullName evidence="4">Single-strand DNA-binding protein</fullName>
    </submittedName>
</protein>
<dbReference type="RefSeq" id="WP_091322004.1">
    <property type="nucleotide sequence ID" value="NZ_FOSW01000003.1"/>
</dbReference>
<dbReference type="Gene3D" id="2.40.50.140">
    <property type="entry name" value="Nucleic acid-binding proteins"/>
    <property type="match status" value="1"/>
</dbReference>
<feature type="region of interest" description="Disordered" evidence="3">
    <location>
        <begin position="105"/>
        <end position="126"/>
    </location>
</feature>
<evidence type="ECO:0000313" key="5">
    <source>
        <dbReference type="Proteomes" id="UP000199152"/>
    </source>
</evidence>
<dbReference type="EMBL" id="FOSW01000003">
    <property type="protein sequence ID" value="SFK67122.1"/>
    <property type="molecule type" value="Genomic_DNA"/>
</dbReference>
<sequence length="126" mass="13861">MSVAVIDRNTVVLRGRMSAPAELTSLPSGDTLVSFRIVVRRPEPRARGQSVDVLTCITYDRALQRRVAAWEAGEVIEVEGALQRRFWRTPGGTASVCEVNCRRGRKVPRASGATKAPRAERTGQSR</sequence>
<dbReference type="InterPro" id="IPR000424">
    <property type="entry name" value="Primosome_PriB/ssb"/>
</dbReference>
<evidence type="ECO:0000256" key="3">
    <source>
        <dbReference type="SAM" id="MobiDB-lite"/>
    </source>
</evidence>
<dbReference type="Pfam" id="PF00436">
    <property type="entry name" value="SSB"/>
    <property type="match status" value="1"/>
</dbReference>
<accession>A0A1I4BE85</accession>
<dbReference type="STRING" id="504800.SAMN04488085_1035"/>
<dbReference type="OrthoDB" id="5186768at2"/>
<dbReference type="InterPro" id="IPR012340">
    <property type="entry name" value="NA-bd_OB-fold"/>
</dbReference>
<proteinExistence type="predicted"/>
<dbReference type="Proteomes" id="UP000199152">
    <property type="component" value="Unassembled WGS sequence"/>
</dbReference>
<feature type="compositionally biased region" description="Basic and acidic residues" evidence="3">
    <location>
        <begin position="117"/>
        <end position="126"/>
    </location>
</feature>
<dbReference type="AlphaFoldDB" id="A0A1I4BE85"/>
<dbReference type="GO" id="GO:0003697">
    <property type="term" value="F:single-stranded DNA binding"/>
    <property type="evidence" value="ECO:0007669"/>
    <property type="project" value="InterPro"/>
</dbReference>
<keyword evidence="1 2" id="KW-0238">DNA-binding</keyword>